<dbReference type="AlphaFoldDB" id="A0A381XZM9"/>
<accession>A0A381XZM9</accession>
<dbReference type="EMBL" id="UINC01016972">
    <property type="protein sequence ID" value="SVA70249.1"/>
    <property type="molecule type" value="Genomic_DNA"/>
</dbReference>
<organism evidence="1">
    <name type="scientific">marine metagenome</name>
    <dbReference type="NCBI Taxonomy" id="408172"/>
    <lineage>
        <taxon>unclassified sequences</taxon>
        <taxon>metagenomes</taxon>
        <taxon>ecological metagenomes</taxon>
    </lineage>
</organism>
<protein>
    <submittedName>
        <fullName evidence="1">Uncharacterized protein</fullName>
    </submittedName>
</protein>
<proteinExistence type="predicted"/>
<sequence>MNEGKQGVLTLIPFFSPNLVGTETYLDILASILDKNGI</sequence>
<name>A0A381XZM9_9ZZZZ</name>
<gene>
    <name evidence="1" type="ORF">METZ01_LOCUS123103</name>
</gene>
<evidence type="ECO:0000313" key="1">
    <source>
        <dbReference type="EMBL" id="SVA70249.1"/>
    </source>
</evidence>
<reference evidence="1" key="1">
    <citation type="submission" date="2018-05" db="EMBL/GenBank/DDBJ databases">
        <authorList>
            <person name="Lanie J.A."/>
            <person name="Ng W.-L."/>
            <person name="Kazmierczak K.M."/>
            <person name="Andrzejewski T.M."/>
            <person name="Davidsen T.M."/>
            <person name="Wayne K.J."/>
            <person name="Tettelin H."/>
            <person name="Glass J.I."/>
            <person name="Rusch D."/>
            <person name="Podicherti R."/>
            <person name="Tsui H.-C.T."/>
            <person name="Winkler M.E."/>
        </authorList>
    </citation>
    <scope>NUCLEOTIDE SEQUENCE</scope>
</reference>